<accession>A0A5N5WSY5</accession>
<reference evidence="1 2" key="1">
    <citation type="submission" date="2019-04" db="EMBL/GenBank/DDBJ databases">
        <title>Friends and foes A comparative genomics study of 23 Aspergillus species from section Flavi.</title>
        <authorList>
            <consortium name="DOE Joint Genome Institute"/>
            <person name="Kjaerbolling I."/>
            <person name="Vesth T."/>
            <person name="Frisvad J.C."/>
            <person name="Nybo J.L."/>
            <person name="Theobald S."/>
            <person name="Kildgaard S."/>
            <person name="Isbrandt T."/>
            <person name="Kuo A."/>
            <person name="Sato A."/>
            <person name="Lyhne E.K."/>
            <person name="Kogle M.E."/>
            <person name="Wiebenga A."/>
            <person name="Kun R.S."/>
            <person name="Lubbers R.J."/>
            <person name="Makela M.R."/>
            <person name="Barry K."/>
            <person name="Chovatia M."/>
            <person name="Clum A."/>
            <person name="Daum C."/>
            <person name="Haridas S."/>
            <person name="He G."/>
            <person name="LaButti K."/>
            <person name="Lipzen A."/>
            <person name="Mondo S."/>
            <person name="Riley R."/>
            <person name="Salamov A."/>
            <person name="Simmons B.A."/>
            <person name="Magnuson J.K."/>
            <person name="Henrissat B."/>
            <person name="Mortensen U.H."/>
            <person name="Larsen T.O."/>
            <person name="Devries R.P."/>
            <person name="Grigoriev I.V."/>
            <person name="Machida M."/>
            <person name="Baker S.E."/>
            <person name="Andersen M.R."/>
        </authorList>
    </citation>
    <scope>NUCLEOTIDE SEQUENCE [LARGE SCALE GENOMIC DNA]</scope>
    <source>
        <strain evidence="1 2">CBS 151.66</strain>
    </source>
</reference>
<gene>
    <name evidence="1" type="ORF">BDV29DRAFT_179173</name>
</gene>
<proteinExistence type="predicted"/>
<evidence type="ECO:0000313" key="2">
    <source>
        <dbReference type="Proteomes" id="UP000326565"/>
    </source>
</evidence>
<name>A0A5N5WSY5_9EURO</name>
<dbReference type="AlphaFoldDB" id="A0A5N5WSY5"/>
<protein>
    <submittedName>
        <fullName evidence="1">Uncharacterized protein</fullName>
    </submittedName>
</protein>
<evidence type="ECO:0000313" key="1">
    <source>
        <dbReference type="EMBL" id="KAB8071429.1"/>
    </source>
</evidence>
<keyword evidence="2" id="KW-1185">Reference proteome</keyword>
<dbReference type="Proteomes" id="UP000326565">
    <property type="component" value="Unassembled WGS sequence"/>
</dbReference>
<sequence>MEVTTADFRQCYCNGKSTVIGLVPSWHQADDNGVLNIVIPTRKVTCPDLQVTTIRPKNGVGSIPIWTQVTSIHHPRHWRSCL</sequence>
<dbReference type="EMBL" id="ML732272">
    <property type="protein sequence ID" value="KAB8071429.1"/>
    <property type="molecule type" value="Genomic_DNA"/>
</dbReference>
<organism evidence="1 2">
    <name type="scientific">Aspergillus leporis</name>
    <dbReference type="NCBI Taxonomy" id="41062"/>
    <lineage>
        <taxon>Eukaryota</taxon>
        <taxon>Fungi</taxon>
        <taxon>Dikarya</taxon>
        <taxon>Ascomycota</taxon>
        <taxon>Pezizomycotina</taxon>
        <taxon>Eurotiomycetes</taxon>
        <taxon>Eurotiomycetidae</taxon>
        <taxon>Eurotiales</taxon>
        <taxon>Aspergillaceae</taxon>
        <taxon>Aspergillus</taxon>
        <taxon>Aspergillus subgen. Circumdati</taxon>
    </lineage>
</organism>